<name>A0A6G0T5T3_APHGL</name>
<dbReference type="OrthoDB" id="424302at2759"/>
<comment type="caution">
    <text evidence="1">The sequence shown here is derived from an EMBL/GenBank/DDBJ whole genome shotgun (WGS) entry which is preliminary data.</text>
</comment>
<dbReference type="AlphaFoldDB" id="A0A6G0T5T3"/>
<reference evidence="1 2" key="1">
    <citation type="submission" date="2019-08" db="EMBL/GenBank/DDBJ databases">
        <title>The genome of the soybean aphid Biotype 1, its phylome, world population structure and adaptation to the North American continent.</title>
        <authorList>
            <person name="Giordano R."/>
            <person name="Donthu R.K."/>
            <person name="Hernandez A.G."/>
            <person name="Wright C.L."/>
            <person name="Zimin A.V."/>
        </authorList>
    </citation>
    <scope>NUCLEOTIDE SEQUENCE [LARGE SCALE GENOMIC DNA]</scope>
    <source>
        <tissue evidence="1">Whole aphids</tissue>
    </source>
</reference>
<dbReference type="Proteomes" id="UP000475862">
    <property type="component" value="Unassembled WGS sequence"/>
</dbReference>
<sequence>MKCFVHIDGTYNGTNRYLTDITYRWSDRLLSFTLDFGGRWCNQSFQYIKLHKLGIFCKGSSALVGPILTTATGLLADFGLNLTKHLEIYVYQLYNHILNNVQHKQFHAIREHFYFLLLYASYQHFEPSHKISSPITFTNFWIFNEMLKYYWATFTSRIQPDISRTIISVFASDNCTGLCFGTQLEFNLKITFLLELKVTLHVLKIIILKFKVYTVQQRQQLTNNSI</sequence>
<organism evidence="1 2">
    <name type="scientific">Aphis glycines</name>
    <name type="common">Soybean aphid</name>
    <dbReference type="NCBI Taxonomy" id="307491"/>
    <lineage>
        <taxon>Eukaryota</taxon>
        <taxon>Metazoa</taxon>
        <taxon>Ecdysozoa</taxon>
        <taxon>Arthropoda</taxon>
        <taxon>Hexapoda</taxon>
        <taxon>Insecta</taxon>
        <taxon>Pterygota</taxon>
        <taxon>Neoptera</taxon>
        <taxon>Paraneoptera</taxon>
        <taxon>Hemiptera</taxon>
        <taxon>Sternorrhyncha</taxon>
        <taxon>Aphidomorpha</taxon>
        <taxon>Aphidoidea</taxon>
        <taxon>Aphididae</taxon>
        <taxon>Aphidini</taxon>
        <taxon>Aphis</taxon>
        <taxon>Aphis</taxon>
    </lineage>
</organism>
<dbReference type="EMBL" id="VYZN01000054">
    <property type="protein sequence ID" value="KAE9526611.1"/>
    <property type="molecule type" value="Genomic_DNA"/>
</dbReference>
<proteinExistence type="predicted"/>
<gene>
    <name evidence="1" type="ORF">AGLY_013259</name>
</gene>
<evidence type="ECO:0000313" key="1">
    <source>
        <dbReference type="EMBL" id="KAE9526611.1"/>
    </source>
</evidence>
<evidence type="ECO:0000313" key="2">
    <source>
        <dbReference type="Proteomes" id="UP000475862"/>
    </source>
</evidence>
<keyword evidence="2" id="KW-1185">Reference proteome</keyword>
<protein>
    <submittedName>
        <fullName evidence="1">Uncharacterized protein</fullName>
    </submittedName>
</protein>
<accession>A0A6G0T5T3</accession>